<proteinExistence type="predicted"/>
<dbReference type="GO" id="GO:0045944">
    <property type="term" value="P:positive regulation of transcription by RNA polymerase II"/>
    <property type="evidence" value="ECO:0007669"/>
    <property type="project" value="UniProtKB-ARBA"/>
</dbReference>
<keyword evidence="5" id="KW-0539">Nucleus</keyword>
<dbReference type="GO" id="GO:0003677">
    <property type="term" value="F:DNA binding"/>
    <property type="evidence" value="ECO:0007669"/>
    <property type="project" value="UniProtKB-KW"/>
</dbReference>
<dbReference type="InterPro" id="IPR036879">
    <property type="entry name" value="TF_MADSbox_sf"/>
</dbReference>
<dbReference type="SUPFAM" id="SSF55455">
    <property type="entry name" value="SRF-like"/>
    <property type="match status" value="1"/>
</dbReference>
<organism evidence="8 9">
    <name type="scientific">Aspergillus leporis</name>
    <dbReference type="NCBI Taxonomy" id="41062"/>
    <lineage>
        <taxon>Eukaryota</taxon>
        <taxon>Fungi</taxon>
        <taxon>Dikarya</taxon>
        <taxon>Ascomycota</taxon>
        <taxon>Pezizomycotina</taxon>
        <taxon>Eurotiomycetes</taxon>
        <taxon>Eurotiomycetidae</taxon>
        <taxon>Eurotiales</taxon>
        <taxon>Aspergillaceae</taxon>
        <taxon>Aspergillus</taxon>
        <taxon>Aspergillus subgen. Circumdati</taxon>
    </lineage>
</organism>
<dbReference type="Proteomes" id="UP000326565">
    <property type="component" value="Unassembled WGS sequence"/>
</dbReference>
<evidence type="ECO:0000313" key="9">
    <source>
        <dbReference type="Proteomes" id="UP000326565"/>
    </source>
</evidence>
<protein>
    <recommendedName>
        <fullName evidence="7">MADS-box domain-containing protein</fullName>
    </recommendedName>
</protein>
<feature type="region of interest" description="Disordered" evidence="6">
    <location>
        <begin position="1"/>
        <end position="25"/>
    </location>
</feature>
<keyword evidence="9" id="KW-1185">Reference proteome</keyword>
<evidence type="ECO:0000256" key="6">
    <source>
        <dbReference type="SAM" id="MobiDB-lite"/>
    </source>
</evidence>
<evidence type="ECO:0000256" key="3">
    <source>
        <dbReference type="ARBA" id="ARBA00023125"/>
    </source>
</evidence>
<comment type="subcellular location">
    <subcellularLocation>
        <location evidence="1">Nucleus</location>
    </subcellularLocation>
</comment>
<dbReference type="GO" id="GO:0005634">
    <property type="term" value="C:nucleus"/>
    <property type="evidence" value="ECO:0007669"/>
    <property type="project" value="UniProtKB-SubCell"/>
</dbReference>
<evidence type="ECO:0000256" key="2">
    <source>
        <dbReference type="ARBA" id="ARBA00023015"/>
    </source>
</evidence>
<feature type="domain" description="MADS-box" evidence="7">
    <location>
        <begin position="2"/>
        <end position="48"/>
    </location>
</feature>
<name>A0A5N5WIF3_9EURO</name>
<dbReference type="InterPro" id="IPR002100">
    <property type="entry name" value="TF_MADSbox"/>
</dbReference>
<evidence type="ECO:0000256" key="5">
    <source>
        <dbReference type="ARBA" id="ARBA00023242"/>
    </source>
</evidence>
<evidence type="ECO:0000313" key="8">
    <source>
        <dbReference type="EMBL" id="KAB8067545.1"/>
    </source>
</evidence>
<sequence>MAAKRTIQRRRSDSARSKSQQRNRRRRHLLLKTFEYCKECDADVSITIRLRHNGQIFFFNSDGGWHLSQKELAMYYPKPKEVTWQELAAQYKA</sequence>
<reference evidence="8 9" key="1">
    <citation type="submission" date="2019-04" db="EMBL/GenBank/DDBJ databases">
        <title>Friends and foes A comparative genomics study of 23 Aspergillus species from section Flavi.</title>
        <authorList>
            <consortium name="DOE Joint Genome Institute"/>
            <person name="Kjaerbolling I."/>
            <person name="Vesth T."/>
            <person name="Frisvad J.C."/>
            <person name="Nybo J.L."/>
            <person name="Theobald S."/>
            <person name="Kildgaard S."/>
            <person name="Isbrandt T."/>
            <person name="Kuo A."/>
            <person name="Sato A."/>
            <person name="Lyhne E.K."/>
            <person name="Kogle M.E."/>
            <person name="Wiebenga A."/>
            <person name="Kun R.S."/>
            <person name="Lubbers R.J."/>
            <person name="Makela M.R."/>
            <person name="Barry K."/>
            <person name="Chovatia M."/>
            <person name="Clum A."/>
            <person name="Daum C."/>
            <person name="Haridas S."/>
            <person name="He G."/>
            <person name="LaButti K."/>
            <person name="Lipzen A."/>
            <person name="Mondo S."/>
            <person name="Riley R."/>
            <person name="Salamov A."/>
            <person name="Simmons B.A."/>
            <person name="Magnuson J.K."/>
            <person name="Henrissat B."/>
            <person name="Mortensen U.H."/>
            <person name="Larsen T.O."/>
            <person name="Devries R.P."/>
            <person name="Grigoriev I.V."/>
            <person name="Machida M."/>
            <person name="Baker S.E."/>
            <person name="Andersen M.R."/>
        </authorList>
    </citation>
    <scope>NUCLEOTIDE SEQUENCE [LARGE SCALE GENOMIC DNA]</scope>
    <source>
        <strain evidence="8 9">CBS 151.66</strain>
    </source>
</reference>
<keyword evidence="2" id="KW-0805">Transcription regulation</keyword>
<accession>A0A5N5WIF3</accession>
<evidence type="ECO:0000259" key="7">
    <source>
        <dbReference type="PROSITE" id="PS50066"/>
    </source>
</evidence>
<evidence type="ECO:0000256" key="4">
    <source>
        <dbReference type="ARBA" id="ARBA00023163"/>
    </source>
</evidence>
<keyword evidence="4" id="KW-0804">Transcription</keyword>
<dbReference type="PROSITE" id="PS50066">
    <property type="entry name" value="MADS_BOX_2"/>
    <property type="match status" value="1"/>
</dbReference>
<dbReference type="AlphaFoldDB" id="A0A5N5WIF3"/>
<gene>
    <name evidence="8" type="ORF">BDV29DRAFT_163263</name>
</gene>
<dbReference type="OrthoDB" id="1898716at2759"/>
<dbReference type="GO" id="GO:0046983">
    <property type="term" value="F:protein dimerization activity"/>
    <property type="evidence" value="ECO:0007669"/>
    <property type="project" value="InterPro"/>
</dbReference>
<keyword evidence="3" id="KW-0238">DNA-binding</keyword>
<dbReference type="EMBL" id="ML732472">
    <property type="protein sequence ID" value="KAB8067545.1"/>
    <property type="molecule type" value="Genomic_DNA"/>
</dbReference>
<evidence type="ECO:0000256" key="1">
    <source>
        <dbReference type="ARBA" id="ARBA00004123"/>
    </source>
</evidence>